<name>A0A9W6UHT8_9ACTN</name>
<comment type="caution">
    <text evidence="2">The sequence shown here is derived from an EMBL/GenBank/DDBJ whole genome shotgun (WGS) entry which is preliminary data.</text>
</comment>
<sequence>MRRIAKLAAVGAIGAALVGFGAPAASAVSSGHHHETVKQCVQDQPSTGLGGLIGLGAGVNLLNQCFGSNR</sequence>
<dbReference type="EMBL" id="BSQG01000002">
    <property type="protein sequence ID" value="GLU47042.1"/>
    <property type="molecule type" value="Genomic_DNA"/>
</dbReference>
<protein>
    <submittedName>
        <fullName evidence="2">Uncharacterized protein</fullName>
    </submittedName>
</protein>
<dbReference type="RefSeq" id="WP_285758019.1">
    <property type="nucleotide sequence ID" value="NZ_BSQG01000002.1"/>
</dbReference>
<organism evidence="2 3">
    <name type="scientific">Nocardiopsis ansamitocini</name>
    <dbReference type="NCBI Taxonomy" id="1670832"/>
    <lineage>
        <taxon>Bacteria</taxon>
        <taxon>Bacillati</taxon>
        <taxon>Actinomycetota</taxon>
        <taxon>Actinomycetes</taxon>
        <taxon>Streptosporangiales</taxon>
        <taxon>Nocardiopsidaceae</taxon>
        <taxon>Nocardiopsis</taxon>
    </lineage>
</organism>
<dbReference type="AlphaFoldDB" id="A0A9W6UHT8"/>
<accession>A0A9W6UHT8</accession>
<evidence type="ECO:0000256" key="1">
    <source>
        <dbReference type="SAM" id="SignalP"/>
    </source>
</evidence>
<keyword evidence="1" id="KW-0732">Signal</keyword>
<dbReference type="Proteomes" id="UP001165092">
    <property type="component" value="Unassembled WGS sequence"/>
</dbReference>
<keyword evidence="3" id="KW-1185">Reference proteome</keyword>
<evidence type="ECO:0000313" key="2">
    <source>
        <dbReference type="EMBL" id="GLU47042.1"/>
    </source>
</evidence>
<gene>
    <name evidence="2" type="ORF">Nans01_13930</name>
</gene>
<proteinExistence type="predicted"/>
<feature type="chain" id="PRO_5040796655" evidence="1">
    <location>
        <begin position="28"/>
        <end position="70"/>
    </location>
</feature>
<evidence type="ECO:0000313" key="3">
    <source>
        <dbReference type="Proteomes" id="UP001165092"/>
    </source>
</evidence>
<reference evidence="2" key="1">
    <citation type="submission" date="2023-02" db="EMBL/GenBank/DDBJ databases">
        <title>Nocardiopsis ansamitocini NBRC 112285.</title>
        <authorList>
            <person name="Ichikawa N."/>
            <person name="Sato H."/>
            <person name="Tonouchi N."/>
        </authorList>
    </citation>
    <scope>NUCLEOTIDE SEQUENCE</scope>
    <source>
        <strain evidence="2">NBRC 112285</strain>
    </source>
</reference>
<feature type="signal peptide" evidence="1">
    <location>
        <begin position="1"/>
        <end position="27"/>
    </location>
</feature>